<evidence type="ECO:0000259" key="12">
    <source>
        <dbReference type="Pfam" id="PF07715"/>
    </source>
</evidence>
<keyword evidence="14" id="KW-1185">Reference proteome</keyword>
<dbReference type="Pfam" id="PF07715">
    <property type="entry name" value="Plug"/>
    <property type="match status" value="1"/>
</dbReference>
<evidence type="ECO:0000256" key="8">
    <source>
        <dbReference type="PROSITE-ProRule" id="PRU01360"/>
    </source>
</evidence>
<evidence type="ECO:0000256" key="4">
    <source>
        <dbReference type="ARBA" id="ARBA00022692"/>
    </source>
</evidence>
<dbReference type="PANTHER" id="PTHR47234:SF2">
    <property type="entry name" value="TONB-DEPENDENT RECEPTOR"/>
    <property type="match status" value="1"/>
</dbReference>
<evidence type="ECO:0000256" key="9">
    <source>
        <dbReference type="RuleBase" id="RU003357"/>
    </source>
</evidence>
<dbReference type="Pfam" id="PF00593">
    <property type="entry name" value="TonB_dep_Rec_b-barrel"/>
    <property type="match status" value="1"/>
</dbReference>
<evidence type="ECO:0000256" key="6">
    <source>
        <dbReference type="ARBA" id="ARBA00023136"/>
    </source>
</evidence>
<accession>A0A975C117</accession>
<dbReference type="AlphaFoldDB" id="A0A975C117"/>
<gene>
    <name evidence="13" type="ORF">IFJ75_02560</name>
</gene>
<dbReference type="InterPro" id="IPR036942">
    <property type="entry name" value="Beta-barrel_TonB_sf"/>
</dbReference>
<dbReference type="PANTHER" id="PTHR47234">
    <property type="match status" value="1"/>
</dbReference>
<evidence type="ECO:0000256" key="2">
    <source>
        <dbReference type="ARBA" id="ARBA00022448"/>
    </source>
</evidence>
<proteinExistence type="inferred from homology"/>
<evidence type="ECO:0000256" key="1">
    <source>
        <dbReference type="ARBA" id="ARBA00004571"/>
    </source>
</evidence>
<keyword evidence="2 8" id="KW-0813">Transport</keyword>
<dbReference type="Proteomes" id="UP000663918">
    <property type="component" value="Chromosome"/>
</dbReference>
<organism evidence="13 14">
    <name type="scientific">Brevundimonas goettingensis</name>
    <dbReference type="NCBI Taxonomy" id="2774190"/>
    <lineage>
        <taxon>Bacteria</taxon>
        <taxon>Pseudomonadati</taxon>
        <taxon>Pseudomonadota</taxon>
        <taxon>Alphaproteobacteria</taxon>
        <taxon>Caulobacterales</taxon>
        <taxon>Caulobacteraceae</taxon>
        <taxon>Brevundimonas</taxon>
    </lineage>
</organism>
<evidence type="ECO:0000256" key="3">
    <source>
        <dbReference type="ARBA" id="ARBA00022452"/>
    </source>
</evidence>
<dbReference type="EMBL" id="CP062222">
    <property type="protein sequence ID" value="QTC91831.1"/>
    <property type="molecule type" value="Genomic_DNA"/>
</dbReference>
<dbReference type="InterPro" id="IPR037066">
    <property type="entry name" value="Plug_dom_sf"/>
</dbReference>
<keyword evidence="3 8" id="KW-1134">Transmembrane beta strand</keyword>
<keyword evidence="10" id="KW-0732">Signal</keyword>
<reference evidence="13" key="1">
    <citation type="submission" date="2020-09" db="EMBL/GenBank/DDBJ databases">
        <title>Brevundimonas sp. LVF2 isolated from a puddle in Goettingen, Germany.</title>
        <authorList>
            <person name="Friedrich I."/>
            <person name="Klassen A."/>
            <person name="Hannes N."/>
            <person name="Schneider D."/>
            <person name="Hertel R."/>
            <person name="Daniel R."/>
        </authorList>
    </citation>
    <scope>NUCLEOTIDE SEQUENCE</scope>
    <source>
        <strain evidence="13">LVF2</strain>
    </source>
</reference>
<dbReference type="GO" id="GO:0009279">
    <property type="term" value="C:cell outer membrane"/>
    <property type="evidence" value="ECO:0007669"/>
    <property type="project" value="UniProtKB-SubCell"/>
</dbReference>
<dbReference type="Gene3D" id="2.170.130.10">
    <property type="entry name" value="TonB-dependent receptor, plug domain"/>
    <property type="match status" value="1"/>
</dbReference>
<feature type="signal peptide" evidence="10">
    <location>
        <begin position="1"/>
        <end position="27"/>
    </location>
</feature>
<evidence type="ECO:0000256" key="7">
    <source>
        <dbReference type="ARBA" id="ARBA00023237"/>
    </source>
</evidence>
<keyword evidence="5 9" id="KW-0798">TonB box</keyword>
<evidence type="ECO:0000313" key="14">
    <source>
        <dbReference type="Proteomes" id="UP000663918"/>
    </source>
</evidence>
<name>A0A975C117_9CAUL</name>
<protein>
    <submittedName>
        <fullName evidence="13">TonB-dependent receptor</fullName>
    </submittedName>
</protein>
<keyword evidence="7 8" id="KW-0998">Cell outer membrane</keyword>
<sequence length="1137" mass="123125">MLLKRKYLFGTTILAGVIAATAAPAFAQSAPAQDGESTQVEEVVVTGSRIRRDPTTAPTPLIQVSQEQLLSTGLSTVIDYLATIPALSNSVVPSDTTGSGLNDGGLSLPNLRSLGVGRTLTLVDGRRHVGSQTPGSLAVDIDTIPRLLIENIEIVTGGASSVYGADAVSGVLNFVLRKDFEGLEIDGNLAMINEDGQTSKRFSALIGKNFFDDRLNLYAHGEYEKLDEVVSTDMDWLRRSPTLFGIDADPTAILNGPNDDGVIDNLIISSNELRRLDRPRWGSLTIANNQPGSSLNDPDVTQSTCTGYNAAACYSVDPAKTYWFDGTTARLANFGQRVGNTGASRPYTIGGDGESPVLFSTENRLPSSESQRYQVGGNLKITDNINLYGEAKYVTEETIDASQPTFFDVYLADNRAANVVNGSGNATNTIATSSFQMRYSDNAYLPANVKAAIASNVLINYNAPTTPTATNPTSLPSTPTGTTTAAAFADHRMFGPQRYQDNNRDLQRYVVDLNGSYDKVLFIKNFDWDVSYTYGEVHNTNEEYGVDVQRFQFAADSVVDTAGVLGTPGAIVCRVKLIAAGNPALATGPAGALYDSARGGDIRSSVEGKKAIDTCQPLNIFGAGNQSQAGLDYVNTFITVNEYNRQSDAIASVSGQLWDFWGAGAIGLAVGYEYRKEETEGVGRSAGTGDRVLFLNTGADFGLASYTSNEAFAELSVPLMRDSFLGEYAELSGSYRYADYSTVGETEVYGVNFVYRPVHDLAFKTSYNTSIRVPSLSENFAPLSQTFANSFSDPCDTRNITAALTATYTAENRANRITNCTTLAAAKGLSYDFAGTTASADDDYNPLYSSGVAGVNGGNPFLQPEESTSFTFSTVFQPRFIPNLSVVLDYYEIEITNVIQSVTAPVAATNCVNNVGLNTAACATIFRNNPAVAGTTAVLRSEAFKVGAPAGDPFGGFIQGSINYAKRTVRGLDFTARYSFDTEEMLGRDFGQFSYSLNGSWLIEQKQFTDIAFPNTFNELSSTVFYPRVRFTSALAWKPIDTLTLTWTADWQSSQDLSQLRSFISNLDSQPIEYRETGNFVRNDFAVRYDLTDDVTLRAGVTNVFDAEQAPWLGTTLYSNFDPYGRRFNVGLNWRVW</sequence>
<comment type="similarity">
    <text evidence="8 9">Belongs to the TonB-dependent receptor family.</text>
</comment>
<comment type="subcellular location">
    <subcellularLocation>
        <location evidence="1 8">Cell outer membrane</location>
        <topology evidence="1 8">Multi-pass membrane protein</topology>
    </subcellularLocation>
</comment>
<feature type="chain" id="PRO_5037631587" evidence="10">
    <location>
        <begin position="28"/>
        <end position="1137"/>
    </location>
</feature>
<evidence type="ECO:0000256" key="10">
    <source>
        <dbReference type="SAM" id="SignalP"/>
    </source>
</evidence>
<dbReference type="InterPro" id="IPR039426">
    <property type="entry name" value="TonB-dep_rcpt-like"/>
</dbReference>
<dbReference type="InterPro" id="IPR000531">
    <property type="entry name" value="Beta-barrel_TonB"/>
</dbReference>
<keyword evidence="4 8" id="KW-0812">Transmembrane</keyword>
<dbReference type="Gene3D" id="2.40.170.20">
    <property type="entry name" value="TonB-dependent receptor, beta-barrel domain"/>
    <property type="match status" value="1"/>
</dbReference>
<dbReference type="PROSITE" id="PS52016">
    <property type="entry name" value="TONB_DEPENDENT_REC_3"/>
    <property type="match status" value="1"/>
</dbReference>
<evidence type="ECO:0000313" key="13">
    <source>
        <dbReference type="EMBL" id="QTC91831.1"/>
    </source>
</evidence>
<keyword evidence="6 8" id="KW-0472">Membrane</keyword>
<dbReference type="SUPFAM" id="SSF56935">
    <property type="entry name" value="Porins"/>
    <property type="match status" value="1"/>
</dbReference>
<dbReference type="RefSeq" id="WP_207871005.1">
    <property type="nucleotide sequence ID" value="NZ_CP062222.1"/>
</dbReference>
<feature type="domain" description="TonB-dependent receptor plug" evidence="12">
    <location>
        <begin position="56"/>
        <end position="171"/>
    </location>
</feature>
<dbReference type="KEGG" id="bgoe:IFJ75_02560"/>
<keyword evidence="13" id="KW-0675">Receptor</keyword>
<feature type="domain" description="TonB-dependent receptor-like beta-barrel" evidence="11">
    <location>
        <begin position="483"/>
        <end position="1104"/>
    </location>
</feature>
<evidence type="ECO:0000259" key="11">
    <source>
        <dbReference type="Pfam" id="PF00593"/>
    </source>
</evidence>
<evidence type="ECO:0000256" key="5">
    <source>
        <dbReference type="ARBA" id="ARBA00023077"/>
    </source>
</evidence>
<dbReference type="InterPro" id="IPR012910">
    <property type="entry name" value="Plug_dom"/>
</dbReference>